<dbReference type="OrthoDB" id="2036332at2"/>
<evidence type="ECO:0000313" key="10">
    <source>
        <dbReference type="Proteomes" id="UP000005384"/>
    </source>
</evidence>
<dbReference type="GO" id="GO:0016787">
    <property type="term" value="F:hydrolase activity"/>
    <property type="evidence" value="ECO:0007669"/>
    <property type="project" value="UniProtKB-KW"/>
</dbReference>
<organism evidence="9 10">
    <name type="scientific">Hungatella hathewayi WAL-18680</name>
    <dbReference type="NCBI Taxonomy" id="742737"/>
    <lineage>
        <taxon>Bacteria</taxon>
        <taxon>Bacillati</taxon>
        <taxon>Bacillota</taxon>
        <taxon>Clostridia</taxon>
        <taxon>Lachnospirales</taxon>
        <taxon>Lachnospiraceae</taxon>
        <taxon>Hungatella</taxon>
    </lineage>
</organism>
<dbReference type="InterPro" id="IPR050884">
    <property type="entry name" value="CNP_phosphodiesterase-III"/>
</dbReference>
<dbReference type="RefSeq" id="WP_006782720.1">
    <property type="nucleotide sequence ID" value="NZ_CP040506.1"/>
</dbReference>
<dbReference type="Gene3D" id="3.60.21.10">
    <property type="match status" value="1"/>
</dbReference>
<sequence>MKKKLAVMTLLTLCVAAGIAGCSKEKPVDETPVQTETQTETETESTNPTEETTIEALEPSTEIPPETTPDETAERNNRLIVATDIHYLARKLTDGKEAFTYMVEHGDGKMANYVRQITDAFLDEVIEEKPQALILSGDLSLNGEKLSHEELASKLVKVEDAGIPVVVIPGNHDINNPAAAQFQGEDHFPAEQTTPEDFETIYYDFGYGEALSRDEHSLSYTYQLDDFNRLLMLDSCQYDDGYHVGGMIKLETYDWIEEQMDIAWNEGMNIIPVSHHNLMDESQVYVDDCTIEHSEELQQKLCDWHVPWFLSGHLHVQHFKSSESYGIDEIVTSSLSTAPCQYGVLDYGDDGSFEYHTKTVDMAAWASRTGNKNRHLLNFPEYSKKMLERVFYNKVMDTYKNSDIPRHDKAQMANLYAKLNVYSYAGKAVEIVSEVVEDPAYQLWEEYGGNDILYQYMQEIVRDAVVDYNHFERK</sequence>
<proteinExistence type="inferred from homology"/>
<dbReference type="SUPFAM" id="SSF56300">
    <property type="entry name" value="Metallo-dependent phosphatases"/>
    <property type="match status" value="1"/>
</dbReference>
<dbReference type="PIRSF" id="PIRSF034890">
    <property type="entry name" value="Pesteras_lmo2642"/>
    <property type="match status" value="1"/>
</dbReference>
<feature type="domain" description="Calcineurin-like phosphoesterase" evidence="7">
    <location>
        <begin position="78"/>
        <end position="316"/>
    </location>
</feature>
<feature type="compositionally biased region" description="Low complexity" evidence="5">
    <location>
        <begin position="30"/>
        <end position="65"/>
    </location>
</feature>
<dbReference type="EMBL" id="ADLN01000120">
    <property type="protein sequence ID" value="EHI57623.1"/>
    <property type="molecule type" value="Genomic_DNA"/>
</dbReference>
<gene>
    <name evidence="9" type="ORF">HMPREF9473_04732</name>
</gene>
<dbReference type="PATRIC" id="fig|742737.3.peg.4720"/>
<dbReference type="PROSITE" id="PS51257">
    <property type="entry name" value="PROKAR_LIPOPROTEIN"/>
    <property type="match status" value="1"/>
</dbReference>
<keyword evidence="1" id="KW-0479">Metal-binding</keyword>
<dbReference type="InterPro" id="IPR040869">
    <property type="entry name" value="CNP_C"/>
</dbReference>
<dbReference type="InterPro" id="IPR004843">
    <property type="entry name" value="Calcineurin-like_PHP"/>
</dbReference>
<reference evidence="9 10" key="1">
    <citation type="submission" date="2011-08" db="EMBL/GenBank/DDBJ databases">
        <title>The Genome Sequence of Clostridium hathewayi WAL-18680.</title>
        <authorList>
            <consortium name="The Broad Institute Genome Sequencing Platform"/>
            <person name="Earl A."/>
            <person name="Ward D."/>
            <person name="Feldgarden M."/>
            <person name="Gevers D."/>
            <person name="Finegold S.M."/>
            <person name="Summanen P.H."/>
            <person name="Molitoris D.R."/>
            <person name="Song M."/>
            <person name="Daigneault M."/>
            <person name="Allen-Vercoe E."/>
            <person name="Young S.K."/>
            <person name="Zeng Q."/>
            <person name="Gargeya S."/>
            <person name="Fitzgerald M."/>
            <person name="Haas B."/>
            <person name="Abouelleil A."/>
            <person name="Alvarado L."/>
            <person name="Arachchi H.M."/>
            <person name="Berlin A."/>
            <person name="Brown A."/>
            <person name="Chapman S.B."/>
            <person name="Chen Z."/>
            <person name="Dunbar C."/>
            <person name="Freedman E."/>
            <person name="Gearin G."/>
            <person name="Gellesch M."/>
            <person name="Goldberg J."/>
            <person name="Griggs A."/>
            <person name="Gujja S."/>
            <person name="Heiman D."/>
            <person name="Howarth C."/>
            <person name="Larson L."/>
            <person name="Lui A."/>
            <person name="MacDonald P.J.P."/>
            <person name="Montmayeur A."/>
            <person name="Murphy C."/>
            <person name="Neiman D."/>
            <person name="Pearson M."/>
            <person name="Priest M."/>
            <person name="Roberts A."/>
            <person name="Saif S."/>
            <person name="Shea T."/>
            <person name="Shenoy N."/>
            <person name="Sisk P."/>
            <person name="Stolte C."/>
            <person name="Sykes S."/>
            <person name="Wortman J."/>
            <person name="Nusbaum C."/>
            <person name="Birren B."/>
        </authorList>
    </citation>
    <scope>NUCLEOTIDE SEQUENCE [LARGE SCALE GENOMIC DNA]</scope>
    <source>
        <strain evidence="9 10">WAL-18680</strain>
    </source>
</reference>
<comment type="similarity">
    <text evidence="4">Belongs to the cyclic nucleotide phosphodiesterase class-III family.</text>
</comment>
<dbReference type="HOGENOM" id="CLU_033792_1_0_9"/>
<dbReference type="Gene3D" id="1.10.246.180">
    <property type="match status" value="1"/>
</dbReference>
<evidence type="ECO:0000259" key="8">
    <source>
        <dbReference type="Pfam" id="PF17839"/>
    </source>
</evidence>
<dbReference type="InterPro" id="IPR029052">
    <property type="entry name" value="Metallo-depent_PP-like"/>
</dbReference>
<dbReference type="PANTHER" id="PTHR42988:SF2">
    <property type="entry name" value="CYCLIC NUCLEOTIDE PHOSPHODIESTERASE CBUA0032-RELATED"/>
    <property type="match status" value="1"/>
</dbReference>
<evidence type="ECO:0000313" key="9">
    <source>
        <dbReference type="EMBL" id="EHI57623.1"/>
    </source>
</evidence>
<feature type="signal peptide" evidence="6">
    <location>
        <begin position="1"/>
        <end position="20"/>
    </location>
</feature>
<keyword evidence="2" id="KW-0378">Hydrolase</keyword>
<evidence type="ECO:0000256" key="4">
    <source>
        <dbReference type="ARBA" id="ARBA00025742"/>
    </source>
</evidence>
<comment type="caution">
    <text evidence="9">The sequence shown here is derived from an EMBL/GenBank/DDBJ whole genome shotgun (WGS) entry which is preliminary data.</text>
</comment>
<accession>G5IMK4</accession>
<keyword evidence="10" id="KW-1185">Reference proteome</keyword>
<evidence type="ECO:0000256" key="1">
    <source>
        <dbReference type="ARBA" id="ARBA00022723"/>
    </source>
</evidence>
<name>G5IMK4_9FIRM</name>
<dbReference type="AlphaFoldDB" id="G5IMK4"/>
<feature type="region of interest" description="Disordered" evidence="5">
    <location>
        <begin position="25"/>
        <end position="77"/>
    </location>
</feature>
<evidence type="ECO:0008006" key="11">
    <source>
        <dbReference type="Google" id="ProtNLM"/>
    </source>
</evidence>
<evidence type="ECO:0000256" key="3">
    <source>
        <dbReference type="ARBA" id="ARBA00023004"/>
    </source>
</evidence>
<dbReference type="InterPro" id="IPR012365">
    <property type="entry name" value="Pesteras_lmo2642"/>
</dbReference>
<evidence type="ECO:0000256" key="5">
    <source>
        <dbReference type="SAM" id="MobiDB-lite"/>
    </source>
</evidence>
<evidence type="ECO:0000256" key="2">
    <source>
        <dbReference type="ARBA" id="ARBA00022801"/>
    </source>
</evidence>
<dbReference type="PANTHER" id="PTHR42988">
    <property type="entry name" value="PHOSPHOHYDROLASE"/>
    <property type="match status" value="1"/>
</dbReference>
<feature type="domain" description="Cyclic nucleotide phosphodiesterase C-terminal" evidence="8">
    <location>
        <begin position="361"/>
        <end position="467"/>
    </location>
</feature>
<feature type="chain" id="PRO_5039206057" description="Calcineurin-like phosphoesterase domain-containing protein" evidence="6">
    <location>
        <begin position="21"/>
        <end position="474"/>
    </location>
</feature>
<protein>
    <recommendedName>
        <fullName evidence="11">Calcineurin-like phosphoesterase domain-containing protein</fullName>
    </recommendedName>
</protein>
<dbReference type="Pfam" id="PF00149">
    <property type="entry name" value="Metallophos"/>
    <property type="match status" value="1"/>
</dbReference>
<evidence type="ECO:0000256" key="6">
    <source>
        <dbReference type="SAM" id="SignalP"/>
    </source>
</evidence>
<dbReference type="GO" id="GO:0046872">
    <property type="term" value="F:metal ion binding"/>
    <property type="evidence" value="ECO:0007669"/>
    <property type="project" value="UniProtKB-KW"/>
</dbReference>
<dbReference type="Proteomes" id="UP000005384">
    <property type="component" value="Unassembled WGS sequence"/>
</dbReference>
<keyword evidence="3" id="KW-0408">Iron</keyword>
<dbReference type="Pfam" id="PF17839">
    <property type="entry name" value="CNP_C_terminal"/>
    <property type="match status" value="1"/>
</dbReference>
<evidence type="ECO:0000259" key="7">
    <source>
        <dbReference type="Pfam" id="PF00149"/>
    </source>
</evidence>
<keyword evidence="6" id="KW-0732">Signal</keyword>